<dbReference type="Pfam" id="PF00953">
    <property type="entry name" value="Glycos_transf_4"/>
    <property type="match status" value="1"/>
</dbReference>
<keyword evidence="5 7" id="KW-1133">Transmembrane helix</keyword>
<dbReference type="GO" id="GO:0016740">
    <property type="term" value="F:transferase activity"/>
    <property type="evidence" value="ECO:0007669"/>
    <property type="project" value="UniProtKB-KW"/>
</dbReference>
<gene>
    <name evidence="8" type="ORF">ACFO8Q_22320</name>
</gene>
<comment type="subcellular location">
    <subcellularLocation>
        <location evidence="1">Cell membrane</location>
        <topology evidence="1">Multi-pass membrane protein</topology>
    </subcellularLocation>
</comment>
<name>A0ABV9Q740_9BACL</name>
<keyword evidence="2" id="KW-1003">Cell membrane</keyword>
<feature type="transmembrane region" description="Helical" evidence="7">
    <location>
        <begin position="138"/>
        <end position="158"/>
    </location>
</feature>
<evidence type="ECO:0000256" key="5">
    <source>
        <dbReference type="ARBA" id="ARBA00022989"/>
    </source>
</evidence>
<feature type="transmembrane region" description="Helical" evidence="7">
    <location>
        <begin position="46"/>
        <end position="64"/>
    </location>
</feature>
<keyword evidence="6 7" id="KW-0472">Membrane</keyword>
<evidence type="ECO:0000256" key="3">
    <source>
        <dbReference type="ARBA" id="ARBA00022679"/>
    </source>
</evidence>
<evidence type="ECO:0000256" key="2">
    <source>
        <dbReference type="ARBA" id="ARBA00022475"/>
    </source>
</evidence>
<dbReference type="EMBL" id="JBHSHC010000154">
    <property type="protein sequence ID" value="MFC4770020.1"/>
    <property type="molecule type" value="Genomic_DNA"/>
</dbReference>
<dbReference type="EC" id="2.7.8.-" evidence="8"/>
<feature type="transmembrane region" description="Helical" evidence="7">
    <location>
        <begin position="243"/>
        <end position="264"/>
    </location>
</feature>
<feature type="transmembrane region" description="Helical" evidence="7">
    <location>
        <begin position="296"/>
        <end position="315"/>
    </location>
</feature>
<evidence type="ECO:0000256" key="4">
    <source>
        <dbReference type="ARBA" id="ARBA00022692"/>
    </source>
</evidence>
<comment type="caution">
    <text evidence="8">The sequence shown here is derived from an EMBL/GenBank/DDBJ whole genome shotgun (WGS) entry which is preliminary data.</text>
</comment>
<feature type="transmembrane region" description="Helical" evidence="7">
    <location>
        <begin position="6"/>
        <end position="25"/>
    </location>
</feature>
<dbReference type="PANTHER" id="PTHR22926:SF3">
    <property type="entry name" value="UNDECAPRENYL-PHOSPHATE ALPHA-N-ACETYLGLUCOSAMINYL 1-PHOSPHATE TRANSFERASE"/>
    <property type="match status" value="1"/>
</dbReference>
<evidence type="ECO:0000313" key="9">
    <source>
        <dbReference type="Proteomes" id="UP001596002"/>
    </source>
</evidence>
<evidence type="ECO:0000256" key="1">
    <source>
        <dbReference type="ARBA" id="ARBA00004651"/>
    </source>
</evidence>
<reference evidence="9" key="1">
    <citation type="journal article" date="2019" name="Int. J. Syst. Evol. Microbiol.">
        <title>The Global Catalogue of Microorganisms (GCM) 10K type strain sequencing project: providing services to taxonomists for standard genome sequencing and annotation.</title>
        <authorList>
            <consortium name="The Broad Institute Genomics Platform"/>
            <consortium name="The Broad Institute Genome Sequencing Center for Infectious Disease"/>
            <person name="Wu L."/>
            <person name="Ma J."/>
        </authorList>
    </citation>
    <scope>NUCLEOTIDE SEQUENCE [LARGE SCALE GENOMIC DNA]</scope>
    <source>
        <strain evidence="9">WYCCWR 12678</strain>
    </source>
</reference>
<feature type="transmembrane region" description="Helical" evidence="7">
    <location>
        <begin position="221"/>
        <end position="237"/>
    </location>
</feature>
<accession>A0ABV9Q740</accession>
<dbReference type="Proteomes" id="UP001596002">
    <property type="component" value="Unassembled WGS sequence"/>
</dbReference>
<evidence type="ECO:0000256" key="7">
    <source>
        <dbReference type="SAM" id="Phobius"/>
    </source>
</evidence>
<organism evidence="8 9">
    <name type="scientific">Effusibacillus consociatus</name>
    <dbReference type="NCBI Taxonomy" id="1117041"/>
    <lineage>
        <taxon>Bacteria</taxon>
        <taxon>Bacillati</taxon>
        <taxon>Bacillota</taxon>
        <taxon>Bacilli</taxon>
        <taxon>Bacillales</taxon>
        <taxon>Alicyclobacillaceae</taxon>
        <taxon>Effusibacillus</taxon>
    </lineage>
</organism>
<feature type="transmembrane region" description="Helical" evidence="7">
    <location>
        <begin position="190"/>
        <end position="209"/>
    </location>
</feature>
<feature type="transmembrane region" description="Helical" evidence="7">
    <location>
        <begin position="165"/>
        <end position="184"/>
    </location>
</feature>
<proteinExistence type="predicted"/>
<dbReference type="InterPro" id="IPR000715">
    <property type="entry name" value="Glycosyl_transferase_4"/>
</dbReference>
<evidence type="ECO:0000313" key="8">
    <source>
        <dbReference type="EMBL" id="MFC4770020.1"/>
    </source>
</evidence>
<keyword evidence="4 7" id="KW-0812">Transmembrane</keyword>
<keyword evidence="9" id="KW-1185">Reference proteome</keyword>
<feature type="transmembrane region" description="Helical" evidence="7">
    <location>
        <begin position="70"/>
        <end position="87"/>
    </location>
</feature>
<dbReference type="RefSeq" id="WP_380029211.1">
    <property type="nucleotide sequence ID" value="NZ_JBHSHC010000154.1"/>
</dbReference>
<dbReference type="CDD" id="cd06853">
    <property type="entry name" value="GT_WecA_like"/>
    <property type="match status" value="1"/>
</dbReference>
<protein>
    <submittedName>
        <fullName evidence="8">MraY family glycosyltransferase</fullName>
        <ecNumber evidence="8">2.7.8.-</ecNumber>
    </submittedName>
</protein>
<feature type="transmembrane region" description="Helical" evidence="7">
    <location>
        <begin position="99"/>
        <end position="118"/>
    </location>
</feature>
<keyword evidence="3 8" id="KW-0808">Transferase</keyword>
<sequence>MQHVFTFTLAFVIVYAMVPVMRSIALRTGFVDIPNKRKIHSDPIPLLGGAAMFAGFLVTTMLMGDIDSEYIGIALGSFVIFAVGLIDDYAKTRGKDFPALPKFIGQLLAASILIYFDVRIKGVTIPFGGGEYLRFDDWYWLSVIATILWVVGITNMFNYLDGVDGLAGGIAAISSTSLLFISLLKGQAVSAMFAVTLIAITLAFLRHNFHPAQIFMGDSGSNFLGFTLAAIAVQGAFKAYTLVSLAVPVLALGVPIFDFFYVTLKRIKEKRPIYKPDKEHTHHRLMKSGLSQIQTVAFLYLLGICFSLASIIVVLTDK</sequence>
<evidence type="ECO:0000256" key="6">
    <source>
        <dbReference type="ARBA" id="ARBA00023136"/>
    </source>
</evidence>
<dbReference type="PANTHER" id="PTHR22926">
    <property type="entry name" value="PHOSPHO-N-ACETYLMURAMOYL-PENTAPEPTIDE-TRANSFERASE"/>
    <property type="match status" value="1"/>
</dbReference>